<evidence type="ECO:0000313" key="1">
    <source>
        <dbReference type="EMBL" id="MFB5761495.1"/>
    </source>
</evidence>
<dbReference type="Proteomes" id="UP001580430">
    <property type="component" value="Unassembled WGS sequence"/>
</dbReference>
<organism evidence="1 2">
    <name type="scientific">Paenibacillus medicaginis</name>
    <dbReference type="NCBI Taxonomy" id="1470560"/>
    <lineage>
        <taxon>Bacteria</taxon>
        <taxon>Bacillati</taxon>
        <taxon>Bacillota</taxon>
        <taxon>Bacilli</taxon>
        <taxon>Bacillales</taxon>
        <taxon>Paenibacillaceae</taxon>
        <taxon>Paenibacillus</taxon>
    </lineage>
</organism>
<dbReference type="RefSeq" id="WP_375520632.1">
    <property type="nucleotide sequence ID" value="NZ_JBHIRY010000012.1"/>
</dbReference>
<dbReference type="EMBL" id="JBHIRY010000012">
    <property type="protein sequence ID" value="MFB5761495.1"/>
    <property type="molecule type" value="Genomic_DNA"/>
</dbReference>
<dbReference type="InterPro" id="IPR014903">
    <property type="entry name" value="DUF1796"/>
</dbReference>
<keyword evidence="2" id="KW-1185">Reference proteome</keyword>
<name>A0ABV5C2B4_9BACL</name>
<evidence type="ECO:0000313" key="2">
    <source>
        <dbReference type="Proteomes" id="UP001580430"/>
    </source>
</evidence>
<gene>
    <name evidence="1" type="ORF">ACE5LO_13940</name>
</gene>
<comment type="caution">
    <text evidence="1">The sequence shown here is derived from an EMBL/GenBank/DDBJ whole genome shotgun (WGS) entry which is preliminary data.</text>
</comment>
<proteinExistence type="predicted"/>
<dbReference type="Pfam" id="PF08795">
    <property type="entry name" value="DUF1796"/>
    <property type="match status" value="1"/>
</dbReference>
<protein>
    <submittedName>
        <fullName evidence="1">DUF1796 family putative cysteine peptidase</fullName>
    </submittedName>
</protein>
<accession>A0ABV5C2B4</accession>
<reference evidence="1 2" key="1">
    <citation type="submission" date="2024-09" db="EMBL/GenBank/DDBJ databases">
        <title>Paenibacillus zeirhizospherea sp. nov., isolated from surface of the maize (Zea mays) roots in a horticulture field, Hungary.</title>
        <authorList>
            <person name="Marton D."/>
            <person name="Farkas M."/>
            <person name="Bedics A."/>
            <person name="Toth E."/>
            <person name="Tancsics A."/>
            <person name="Boka K."/>
            <person name="Marati G."/>
            <person name="Kriszt B."/>
            <person name="Cserhati M."/>
        </authorList>
    </citation>
    <scope>NUCLEOTIDE SEQUENCE [LARGE SCALE GENOMIC DNA]</scope>
    <source>
        <strain evidence="1 2">JCM 18446</strain>
    </source>
</reference>
<sequence>MMLREIKGNYDAIFSLGDLCLTSIQLRQHNLRPYAGVLDWMGSPILADVNRLLKYRFYDFMDGSHLRVIGYAGDANDNIAVSEDAYHVVSSHDFDIFRNTLNELSTYPEVKAKFDRRIQRFLHKCATSKRILFVRTEAELNDAAELQNVLSELVTNDFRVLVVNHTGYRGIVDEGWPLEKVCAVRFPYRDKWYGNNHLWAQLLHGIHYSENL</sequence>